<organism evidence="1 2">
    <name type="scientific">Racocetra fulgida</name>
    <dbReference type="NCBI Taxonomy" id="60492"/>
    <lineage>
        <taxon>Eukaryota</taxon>
        <taxon>Fungi</taxon>
        <taxon>Fungi incertae sedis</taxon>
        <taxon>Mucoromycota</taxon>
        <taxon>Glomeromycotina</taxon>
        <taxon>Glomeromycetes</taxon>
        <taxon>Diversisporales</taxon>
        <taxon>Gigasporaceae</taxon>
        <taxon>Racocetra</taxon>
    </lineage>
</organism>
<keyword evidence="2" id="KW-1185">Reference proteome</keyword>
<dbReference type="InterPro" id="IPR006624">
    <property type="entry name" value="Beta-propeller_rpt_TECPR"/>
</dbReference>
<evidence type="ECO:0000313" key="1">
    <source>
        <dbReference type="EMBL" id="CAG8714248.1"/>
    </source>
</evidence>
<dbReference type="Pfam" id="PF19193">
    <property type="entry name" value="Tectonin"/>
    <property type="match status" value="1"/>
</dbReference>
<accession>A0A9N9N8Q0</accession>
<evidence type="ECO:0000313" key="2">
    <source>
        <dbReference type="Proteomes" id="UP000789396"/>
    </source>
</evidence>
<dbReference type="Proteomes" id="UP000789396">
    <property type="component" value="Unassembled WGS sequence"/>
</dbReference>
<dbReference type="AlphaFoldDB" id="A0A9N9N8Q0"/>
<sequence length="103" mass="11724">GKLKQIYVSSRDLIVGVNDYNEIYQYVNNTWRQIDGSLKYVAISIDGILWGINNYSEIFTRQDNLISQTYLNNNSQTTNNNNSQTTNYEQSHSNIIIGLGVGL</sequence>
<proteinExistence type="predicted"/>
<dbReference type="EMBL" id="CAJVPZ010023082">
    <property type="protein sequence ID" value="CAG8714248.1"/>
    <property type="molecule type" value="Genomic_DNA"/>
</dbReference>
<gene>
    <name evidence="1" type="ORF">RFULGI_LOCUS11047</name>
</gene>
<name>A0A9N9N8Q0_9GLOM</name>
<feature type="non-terminal residue" evidence="1">
    <location>
        <position position="103"/>
    </location>
</feature>
<protein>
    <submittedName>
        <fullName evidence="1">4305_t:CDS:1</fullName>
    </submittedName>
</protein>
<feature type="non-terminal residue" evidence="1">
    <location>
        <position position="1"/>
    </location>
</feature>
<dbReference type="OrthoDB" id="166585at2759"/>
<reference evidence="1" key="1">
    <citation type="submission" date="2021-06" db="EMBL/GenBank/DDBJ databases">
        <authorList>
            <person name="Kallberg Y."/>
            <person name="Tangrot J."/>
            <person name="Rosling A."/>
        </authorList>
    </citation>
    <scope>NUCLEOTIDE SEQUENCE</scope>
    <source>
        <strain evidence="1">IN212</strain>
    </source>
</reference>
<comment type="caution">
    <text evidence="1">The sequence shown here is derived from an EMBL/GenBank/DDBJ whole genome shotgun (WGS) entry which is preliminary data.</text>
</comment>